<sequence length="97" mass="11249">MSSIVIINEEDIIYEEDLNMKQYLMGEPSGQNLTICNYLGNITVNKKDRTYHRLKICEFASPKLQEIEYKSVDLDSDLRLKVNEKLSSNNIENNTFA</sequence>
<gene>
    <name evidence="1" type="ORF">FMOSSE_LOCUS11160</name>
</gene>
<dbReference type="Proteomes" id="UP000789375">
    <property type="component" value="Unassembled WGS sequence"/>
</dbReference>
<keyword evidence="2" id="KW-1185">Reference proteome</keyword>
<organism evidence="1 2">
    <name type="scientific">Funneliformis mosseae</name>
    <name type="common">Endomycorrhizal fungus</name>
    <name type="synonym">Glomus mosseae</name>
    <dbReference type="NCBI Taxonomy" id="27381"/>
    <lineage>
        <taxon>Eukaryota</taxon>
        <taxon>Fungi</taxon>
        <taxon>Fungi incertae sedis</taxon>
        <taxon>Mucoromycota</taxon>
        <taxon>Glomeromycotina</taxon>
        <taxon>Glomeromycetes</taxon>
        <taxon>Glomerales</taxon>
        <taxon>Glomeraceae</taxon>
        <taxon>Funneliformis</taxon>
    </lineage>
</organism>
<name>A0A9N9GYY4_FUNMO</name>
<comment type="caution">
    <text evidence="1">The sequence shown here is derived from an EMBL/GenBank/DDBJ whole genome shotgun (WGS) entry which is preliminary data.</text>
</comment>
<evidence type="ECO:0000313" key="2">
    <source>
        <dbReference type="Proteomes" id="UP000789375"/>
    </source>
</evidence>
<dbReference type="AlphaFoldDB" id="A0A9N9GYY4"/>
<evidence type="ECO:0000313" key="1">
    <source>
        <dbReference type="EMBL" id="CAG8644467.1"/>
    </source>
</evidence>
<dbReference type="EMBL" id="CAJVPP010004141">
    <property type="protein sequence ID" value="CAG8644467.1"/>
    <property type="molecule type" value="Genomic_DNA"/>
</dbReference>
<accession>A0A9N9GYY4</accession>
<proteinExistence type="predicted"/>
<protein>
    <submittedName>
        <fullName evidence="1">1779_t:CDS:1</fullName>
    </submittedName>
</protein>
<reference evidence="1" key="1">
    <citation type="submission" date="2021-06" db="EMBL/GenBank/DDBJ databases">
        <authorList>
            <person name="Kallberg Y."/>
            <person name="Tangrot J."/>
            <person name="Rosling A."/>
        </authorList>
    </citation>
    <scope>NUCLEOTIDE SEQUENCE</scope>
    <source>
        <strain evidence="1">87-6 pot B 2015</strain>
    </source>
</reference>